<proteinExistence type="predicted"/>
<evidence type="ECO:0000256" key="7">
    <source>
        <dbReference type="SAM" id="MobiDB-lite"/>
    </source>
</evidence>
<evidence type="ECO:0000256" key="4">
    <source>
        <dbReference type="ARBA" id="ARBA00022692"/>
    </source>
</evidence>
<feature type="region of interest" description="Disordered" evidence="7">
    <location>
        <begin position="775"/>
        <end position="851"/>
    </location>
</feature>
<feature type="region of interest" description="Disordered" evidence="7">
    <location>
        <begin position="1085"/>
        <end position="1183"/>
    </location>
</feature>
<keyword evidence="11" id="KW-1185">Reference proteome</keyword>
<comment type="caution">
    <text evidence="10">The sequence shown here is derived from an EMBL/GenBank/DDBJ whole genome shotgun (WGS) entry which is preliminary data.</text>
</comment>
<keyword evidence="3" id="KW-0808">Transferase</keyword>
<feature type="transmembrane region" description="Helical" evidence="8">
    <location>
        <begin position="599"/>
        <end position="618"/>
    </location>
</feature>
<dbReference type="RefSeq" id="WP_331790597.1">
    <property type="nucleotide sequence ID" value="NZ_BAAAUO010000003.1"/>
</dbReference>
<evidence type="ECO:0000256" key="1">
    <source>
        <dbReference type="ARBA" id="ARBA00004141"/>
    </source>
</evidence>
<keyword evidence="4 8" id="KW-0812">Transmembrane</keyword>
<feature type="transmembrane region" description="Helical" evidence="8">
    <location>
        <begin position="546"/>
        <end position="563"/>
    </location>
</feature>
<feature type="domain" description="Glycosyltransferase 2-like" evidence="9">
    <location>
        <begin position="360"/>
        <end position="583"/>
    </location>
</feature>
<feature type="compositionally biased region" description="Low complexity" evidence="7">
    <location>
        <begin position="1049"/>
        <end position="1060"/>
    </location>
</feature>
<evidence type="ECO:0000256" key="3">
    <source>
        <dbReference type="ARBA" id="ARBA00022679"/>
    </source>
</evidence>
<dbReference type="InterPro" id="IPR050321">
    <property type="entry name" value="Glycosyltr_2/OpgH_subfam"/>
</dbReference>
<dbReference type="Pfam" id="PF13632">
    <property type="entry name" value="Glyco_trans_2_3"/>
    <property type="match status" value="1"/>
</dbReference>
<keyword evidence="5 8" id="KW-1133">Transmembrane helix</keyword>
<gene>
    <name evidence="10" type="ORF">V2V91_02050</name>
</gene>
<feature type="transmembrane region" description="Helical" evidence="8">
    <location>
        <begin position="646"/>
        <end position="665"/>
    </location>
</feature>
<dbReference type="PANTHER" id="PTHR43867:SF2">
    <property type="entry name" value="CELLULOSE SYNTHASE CATALYTIC SUBUNIT A [UDP-FORMING]"/>
    <property type="match status" value="1"/>
</dbReference>
<dbReference type="Gene3D" id="3.90.550.10">
    <property type="entry name" value="Spore Coat Polysaccharide Biosynthesis Protein SpsA, Chain A"/>
    <property type="match status" value="1"/>
</dbReference>
<evidence type="ECO:0000256" key="8">
    <source>
        <dbReference type="SAM" id="Phobius"/>
    </source>
</evidence>
<evidence type="ECO:0000313" key="11">
    <source>
        <dbReference type="Proteomes" id="UP001351900"/>
    </source>
</evidence>
<feature type="compositionally biased region" description="Low complexity" evidence="7">
    <location>
        <begin position="1116"/>
        <end position="1127"/>
    </location>
</feature>
<feature type="region of interest" description="Disordered" evidence="7">
    <location>
        <begin position="1009"/>
        <end position="1063"/>
    </location>
</feature>
<evidence type="ECO:0000313" key="10">
    <source>
        <dbReference type="EMBL" id="MEF2253919.1"/>
    </source>
</evidence>
<feature type="compositionally biased region" description="Low complexity" evidence="7">
    <location>
        <begin position="781"/>
        <end position="792"/>
    </location>
</feature>
<sequence length="1183" mass="129846">MSARTALPSTRRPQWGSEKRREPLSTVHARPSAAKVVWARIAIGATIAAWIGYMIFTILPQVFANEGVFRTLEAILYASVVTFLTFSALMYLVAREGAFRRFRGHVRAPRGELDRHFADGHQEGLTVLIPSYAEEPAVVRKTMWSAALQEYPSLRVVLLLDDSPFPTDPAVQERLDETRRIASDIENALSGPGERFTAALLAYENEWLLGGTVGADAVETLRDQYVAAVTWLRTVGDEWPHEDHVDTFFIDQVLGGLADDLDATAQALQAAMDADAAPTGERLLELHRRLVRIFTVEATTFERKRYASLSNEPNKAMNLNAYIGLLGGRYHAHPTDEGTVLVKVGPADEADIVIPDTPYLLTLDADSLLLRDYCLRLVHFLEQPENERVAVTQTPYSSFRGAPTRIERLAGATTDIQHILHQGMTAHDATFWVGANAVIRRRALEDIVQVETVNGYEVRRYVQDRTVIEDTESSIDLADQGWSLVNYPERLSYSATPPDFGSLVVQRRRWANGGLLIMPKFLKYAQRRRKSHRPITIAEWMLRTNYMASLAWASFGLIMLLTYPFDSRLLSPLVVFAALPYFVSQASDLRYSGYRTIDIFRIYGFNLILLPVNLAGVLKSIEQALTGKKIPFARTPKVRNRTATQLLYVVAPYAIVIFSVFTAWWNILHENWGTAAFAAFNATLAAWAIVENIGILESIADTWLGLTDWMWVDATPKKRSRVKAGERAQPDWRAALYHGHPAAGETSPDYLPPPTIPARPVMLELETLEAPILAEPEQPMLSESEQPSLSLLDVDDSPEPDPVSATRPEVAAAEAAAEPEPDPVPAAAPAMSEPEPVVAESEPEPHTEPAAEPAVVELDAATEPVLVGAPTESVSEPGAEPEVFRPTYAIAPAYGMELVPDLWMPGPEGRVVSAEWDDFGDAVDHPVEVAASAWAPGDSGDRAIQVFSSAEPARVDSAAPAWIAAPEPVFPDVPVQAPAAQYVYTQSAPEQRYVYTQPAPAQRDVYTQPVPAQRDQPWPVEPAQQAAPQWHASAPVPTSPWQTPVWNDQAPSYPAQQQYPGEPRAPFTASPLPAWQGYVVAPEYAPTSPSDGQQYGAAPSWQSPAQPDVYPPELVPATPAAGADWAPAPAPGEWQVPSQTAARTSPDAVPVGVPPGRMPLRNEVPLSPNAPVSRPVRGRGRGW</sequence>
<organism evidence="10 11">
    <name type="scientific">Microbacterium schleiferi</name>
    <dbReference type="NCBI Taxonomy" id="69362"/>
    <lineage>
        <taxon>Bacteria</taxon>
        <taxon>Bacillati</taxon>
        <taxon>Actinomycetota</taxon>
        <taxon>Actinomycetes</taxon>
        <taxon>Micrococcales</taxon>
        <taxon>Microbacteriaceae</taxon>
        <taxon>Microbacterium</taxon>
    </lineage>
</organism>
<comment type="subcellular location">
    <subcellularLocation>
        <location evidence="1">Membrane</location>
        <topology evidence="1">Multi-pass membrane protein</topology>
    </subcellularLocation>
</comment>
<reference evidence="10 11" key="1">
    <citation type="submission" date="2024-01" db="EMBL/GenBank/DDBJ databases">
        <title>the genome sequence of strain Microbacterium schleiferi NBRC 15075.</title>
        <authorList>
            <person name="Ding Y."/>
            <person name="Zhang G."/>
        </authorList>
    </citation>
    <scope>NUCLEOTIDE SEQUENCE [LARGE SCALE GENOMIC DNA]</scope>
    <source>
        <strain evidence="10 11">NBRC 15075</strain>
    </source>
</reference>
<evidence type="ECO:0000256" key="2">
    <source>
        <dbReference type="ARBA" id="ARBA00022676"/>
    </source>
</evidence>
<name>A0ABU7V2K5_9MICO</name>
<keyword evidence="6 8" id="KW-0472">Membrane</keyword>
<dbReference type="PANTHER" id="PTHR43867">
    <property type="entry name" value="CELLULOSE SYNTHASE CATALYTIC SUBUNIT A [UDP-FORMING]"/>
    <property type="match status" value="1"/>
</dbReference>
<evidence type="ECO:0000256" key="5">
    <source>
        <dbReference type="ARBA" id="ARBA00022989"/>
    </source>
</evidence>
<dbReference type="SUPFAM" id="SSF53448">
    <property type="entry name" value="Nucleotide-diphospho-sugar transferases"/>
    <property type="match status" value="1"/>
</dbReference>
<dbReference type="InterPro" id="IPR001173">
    <property type="entry name" value="Glyco_trans_2-like"/>
</dbReference>
<dbReference type="InterPro" id="IPR029044">
    <property type="entry name" value="Nucleotide-diphossugar_trans"/>
</dbReference>
<feature type="region of interest" description="Disordered" evidence="7">
    <location>
        <begin position="1"/>
        <end position="26"/>
    </location>
</feature>
<keyword evidence="2" id="KW-0328">Glycosyltransferase</keyword>
<protein>
    <submittedName>
        <fullName evidence="10">Glycosyltransferase family 2 protein</fullName>
    </submittedName>
</protein>
<evidence type="ECO:0000256" key="6">
    <source>
        <dbReference type="ARBA" id="ARBA00023136"/>
    </source>
</evidence>
<feature type="compositionally biased region" description="Low complexity" evidence="7">
    <location>
        <begin position="802"/>
        <end position="818"/>
    </location>
</feature>
<feature type="transmembrane region" description="Helical" evidence="8">
    <location>
        <begin position="75"/>
        <end position="94"/>
    </location>
</feature>
<evidence type="ECO:0000259" key="9">
    <source>
        <dbReference type="Pfam" id="PF13632"/>
    </source>
</evidence>
<feature type="compositionally biased region" description="Low complexity" evidence="7">
    <location>
        <begin position="825"/>
        <end position="840"/>
    </location>
</feature>
<feature type="transmembrane region" description="Helical" evidence="8">
    <location>
        <begin position="37"/>
        <end position="63"/>
    </location>
</feature>
<dbReference type="EMBL" id="JAZHOV010000001">
    <property type="protein sequence ID" value="MEF2253919.1"/>
    <property type="molecule type" value="Genomic_DNA"/>
</dbReference>
<accession>A0ABU7V2K5</accession>
<dbReference type="Proteomes" id="UP001351900">
    <property type="component" value="Unassembled WGS sequence"/>
</dbReference>